<dbReference type="Proteomes" id="UP000426027">
    <property type="component" value="Chromosome"/>
</dbReference>
<keyword evidence="1" id="KW-0472">Membrane</keyword>
<sequence>MMEDKPLDTHESLQVISSMIAKAKESHHDTGIVSILWGTVIGLCSLATWSQIQFDYKLPFDIWMLTFLAVIPTVILSVKENKQRKVKTYDQTAMDAVWICFGVGIFLVVHANNHVFQMVGNLKDLVVATGQPRPSQSFLEYYSAYMLVLYGMPTIVTASIKNFKPMWLGGIICWVSAMLVPYTNIKIDMLLMALSAITAWLIPGIILYRKASARRKVAHV</sequence>
<keyword evidence="1" id="KW-0812">Transmembrane</keyword>
<name>A0A6I6G569_9BACT</name>
<evidence type="ECO:0000313" key="3">
    <source>
        <dbReference type="Proteomes" id="UP000426027"/>
    </source>
</evidence>
<evidence type="ECO:0000256" key="1">
    <source>
        <dbReference type="SAM" id="Phobius"/>
    </source>
</evidence>
<dbReference type="KEGG" id="fls:GLV81_02920"/>
<keyword evidence="1" id="KW-1133">Transmembrane helix</keyword>
<evidence type="ECO:0000313" key="2">
    <source>
        <dbReference type="EMBL" id="QGW27194.1"/>
    </source>
</evidence>
<feature type="transmembrane region" description="Helical" evidence="1">
    <location>
        <begin position="96"/>
        <end position="116"/>
    </location>
</feature>
<dbReference type="RefSeq" id="WP_157476709.1">
    <property type="nucleotide sequence ID" value="NZ_CP046566.1"/>
</dbReference>
<protein>
    <submittedName>
        <fullName evidence="2">Uncharacterized protein</fullName>
    </submittedName>
</protein>
<dbReference type="AlphaFoldDB" id="A0A6I6G569"/>
<reference evidence="2 3" key="1">
    <citation type="submission" date="2019-11" db="EMBL/GenBank/DDBJ databases">
        <authorList>
            <person name="Im W.T."/>
        </authorList>
    </citation>
    <scope>NUCLEOTIDE SEQUENCE [LARGE SCALE GENOMIC DNA]</scope>
    <source>
        <strain evidence="2 3">SB-02</strain>
    </source>
</reference>
<feature type="transmembrane region" description="Helical" evidence="1">
    <location>
        <begin position="32"/>
        <end position="52"/>
    </location>
</feature>
<proteinExistence type="predicted"/>
<gene>
    <name evidence="2" type="ORF">GLV81_02920</name>
</gene>
<feature type="transmembrane region" description="Helical" evidence="1">
    <location>
        <begin position="142"/>
        <end position="160"/>
    </location>
</feature>
<feature type="transmembrane region" description="Helical" evidence="1">
    <location>
        <begin position="58"/>
        <end position="76"/>
    </location>
</feature>
<accession>A0A6I6G569</accession>
<dbReference type="EMBL" id="CP046566">
    <property type="protein sequence ID" value="QGW27194.1"/>
    <property type="molecule type" value="Genomic_DNA"/>
</dbReference>
<feature type="transmembrane region" description="Helical" evidence="1">
    <location>
        <begin position="189"/>
        <end position="208"/>
    </location>
</feature>
<feature type="transmembrane region" description="Helical" evidence="1">
    <location>
        <begin position="167"/>
        <end position="183"/>
    </location>
</feature>
<organism evidence="2 3">
    <name type="scientific">Phnomibacter ginsenosidimutans</name>
    <dbReference type="NCBI Taxonomy" id="2676868"/>
    <lineage>
        <taxon>Bacteria</taxon>
        <taxon>Pseudomonadati</taxon>
        <taxon>Bacteroidota</taxon>
        <taxon>Chitinophagia</taxon>
        <taxon>Chitinophagales</taxon>
        <taxon>Chitinophagaceae</taxon>
        <taxon>Phnomibacter</taxon>
    </lineage>
</organism>
<keyword evidence="3" id="KW-1185">Reference proteome</keyword>